<keyword evidence="6" id="KW-0808">Transferase</keyword>
<dbReference type="InterPro" id="IPR015422">
    <property type="entry name" value="PyrdxlP-dep_Trfase_small"/>
</dbReference>
<dbReference type="InterPro" id="IPR015424">
    <property type="entry name" value="PyrdxlP-dep_Trfase"/>
</dbReference>
<comment type="caution">
    <text evidence="6">The sequence shown here is derived from an EMBL/GenBank/DDBJ whole genome shotgun (WGS) entry which is preliminary data.</text>
</comment>
<evidence type="ECO:0000256" key="5">
    <source>
        <dbReference type="RuleBase" id="RU004508"/>
    </source>
</evidence>
<comment type="similarity">
    <text evidence="2 5">Belongs to the DegT/DnrJ/EryC1 family.</text>
</comment>
<feature type="modified residue" description="N6-(pyridoxal phosphate)lysine" evidence="4">
    <location>
        <position position="187"/>
    </location>
</feature>
<dbReference type="Gene3D" id="3.90.1150.10">
    <property type="entry name" value="Aspartate Aminotransferase, domain 1"/>
    <property type="match status" value="1"/>
</dbReference>
<dbReference type="GO" id="GO:0008483">
    <property type="term" value="F:transaminase activity"/>
    <property type="evidence" value="ECO:0007669"/>
    <property type="project" value="UniProtKB-KW"/>
</dbReference>
<reference evidence="6 7" key="1">
    <citation type="submission" date="2019-02" db="EMBL/GenBank/DDBJ databases">
        <title>Draft genome sequences of novel Actinobacteria.</title>
        <authorList>
            <person name="Sahin N."/>
            <person name="Ay H."/>
            <person name="Saygin H."/>
        </authorList>
    </citation>
    <scope>NUCLEOTIDE SEQUENCE [LARGE SCALE GENOMIC DNA]</scope>
    <source>
        <strain evidence="6 7">KC603</strain>
    </source>
</reference>
<feature type="active site" description="Proton acceptor" evidence="3">
    <location>
        <position position="187"/>
    </location>
</feature>
<protein>
    <submittedName>
        <fullName evidence="6">DegT/DnrJ/EryC1/StrS family aminotransferase</fullName>
    </submittedName>
</protein>
<keyword evidence="1 4" id="KW-0663">Pyridoxal phosphate</keyword>
<dbReference type="Gene3D" id="3.40.640.10">
    <property type="entry name" value="Type I PLP-dependent aspartate aminotransferase-like (Major domain)"/>
    <property type="match status" value="1"/>
</dbReference>
<evidence type="ECO:0000256" key="2">
    <source>
        <dbReference type="ARBA" id="ARBA00037999"/>
    </source>
</evidence>
<dbReference type="Proteomes" id="UP000295621">
    <property type="component" value="Unassembled WGS sequence"/>
</dbReference>
<dbReference type="SUPFAM" id="SSF53383">
    <property type="entry name" value="PLP-dependent transferases"/>
    <property type="match status" value="1"/>
</dbReference>
<dbReference type="EMBL" id="SMKL01000011">
    <property type="protein sequence ID" value="TDC53149.1"/>
    <property type="molecule type" value="Genomic_DNA"/>
</dbReference>
<dbReference type="PANTHER" id="PTHR30244:SF36">
    <property type="entry name" value="3-OXO-GLUCOSE-6-PHOSPHATE:GLUTAMATE AMINOTRANSFERASE"/>
    <property type="match status" value="1"/>
</dbReference>
<dbReference type="InterPro" id="IPR015421">
    <property type="entry name" value="PyrdxlP-dep_Trfase_major"/>
</dbReference>
<gene>
    <name evidence="6" type="ORF">E1212_06965</name>
</gene>
<evidence type="ECO:0000256" key="3">
    <source>
        <dbReference type="PIRSR" id="PIRSR000390-1"/>
    </source>
</evidence>
<evidence type="ECO:0000256" key="1">
    <source>
        <dbReference type="ARBA" id="ARBA00022898"/>
    </source>
</evidence>
<dbReference type="GO" id="GO:0030170">
    <property type="term" value="F:pyridoxal phosphate binding"/>
    <property type="evidence" value="ECO:0007669"/>
    <property type="project" value="TreeGrafter"/>
</dbReference>
<proteinExistence type="inferred from homology"/>
<keyword evidence="7" id="KW-1185">Reference proteome</keyword>
<dbReference type="InterPro" id="IPR000653">
    <property type="entry name" value="DegT/StrS_aminotransferase"/>
</dbReference>
<sequence>MTNIPLVDLRAQQAEIAAEVEPQILDVLRTAGFVGGPHVAAFETAYAEYVGAGHCVGVANGTDAIELALRVVGVEAGDEVIMPANTFIATAEAASRIGAVPVPVDVDPDHLLISPDAVAAAITGKTRAIVPVHLYGQVAPIEALEPIAAAAGVPIVEDAAQSQGARRHGRGAGSLGAIAATSFYPGKNLGASGDGGAVTTNDAGLAARVRLLANHGSAVKYQHDVIGMNSRLDAIHAVTLKAKLARLEDWNERRRQAAGRYATLLSGVPGLRVPRTMPGNSDVWHLYVVRVEDRDRVLAELNAAGVGAALHYPEPWHLTPAYAGLGHAAGSCPVAERAAGEILSLPLYPHLTADQQEQVATAVVKALGGP</sequence>
<accession>A0A4R4RUX6</accession>
<name>A0A4R4RUX6_9ACTN</name>
<dbReference type="PIRSF" id="PIRSF000390">
    <property type="entry name" value="PLP_StrS"/>
    <property type="match status" value="1"/>
</dbReference>
<evidence type="ECO:0000313" key="7">
    <source>
        <dbReference type="Proteomes" id="UP000295621"/>
    </source>
</evidence>
<evidence type="ECO:0000256" key="4">
    <source>
        <dbReference type="PIRSR" id="PIRSR000390-2"/>
    </source>
</evidence>
<organism evidence="6 7">
    <name type="scientific">Jiangella ureilytica</name>
    <dbReference type="NCBI Taxonomy" id="2530374"/>
    <lineage>
        <taxon>Bacteria</taxon>
        <taxon>Bacillati</taxon>
        <taxon>Actinomycetota</taxon>
        <taxon>Actinomycetes</taxon>
        <taxon>Jiangellales</taxon>
        <taxon>Jiangellaceae</taxon>
        <taxon>Jiangella</taxon>
    </lineage>
</organism>
<dbReference type="RefSeq" id="WP_131980694.1">
    <property type="nucleotide sequence ID" value="NZ_SMKL01000011.1"/>
</dbReference>
<dbReference type="GO" id="GO:0000271">
    <property type="term" value="P:polysaccharide biosynthetic process"/>
    <property type="evidence" value="ECO:0007669"/>
    <property type="project" value="TreeGrafter"/>
</dbReference>
<evidence type="ECO:0000313" key="6">
    <source>
        <dbReference type="EMBL" id="TDC53149.1"/>
    </source>
</evidence>
<dbReference type="CDD" id="cd00616">
    <property type="entry name" value="AHBA_syn"/>
    <property type="match status" value="1"/>
</dbReference>
<dbReference type="PANTHER" id="PTHR30244">
    <property type="entry name" value="TRANSAMINASE"/>
    <property type="match status" value="1"/>
</dbReference>
<dbReference type="AlphaFoldDB" id="A0A4R4RUX6"/>
<dbReference type="OrthoDB" id="9804264at2"/>
<dbReference type="Pfam" id="PF01041">
    <property type="entry name" value="DegT_DnrJ_EryC1"/>
    <property type="match status" value="1"/>
</dbReference>
<keyword evidence="6" id="KW-0032">Aminotransferase</keyword>